<accession>A0A0L6VRM1</accession>
<dbReference type="Proteomes" id="UP000037035">
    <property type="component" value="Unassembled WGS sequence"/>
</dbReference>
<protein>
    <recommendedName>
        <fullName evidence="3">CxC1-like cysteine cluster associated with KDZ transposases domain-containing protein</fullName>
    </recommendedName>
</protein>
<keyword evidence="2" id="KW-1185">Reference proteome</keyword>
<organism evidence="1 2">
    <name type="scientific">Puccinia sorghi</name>
    <dbReference type="NCBI Taxonomy" id="27349"/>
    <lineage>
        <taxon>Eukaryota</taxon>
        <taxon>Fungi</taxon>
        <taxon>Dikarya</taxon>
        <taxon>Basidiomycota</taxon>
        <taxon>Pucciniomycotina</taxon>
        <taxon>Pucciniomycetes</taxon>
        <taxon>Pucciniales</taxon>
        <taxon>Pucciniaceae</taxon>
        <taxon>Puccinia</taxon>
    </lineage>
</organism>
<sequence length="367" mass="42787">MGITYAPFKGWPQTFNGKLCPNSITYYHKLVAEQLIGTRLSGPNHMMPDDHNFHQEDYEHHPDDEKNTEIHFLSPHQNLSLYAERERWLQEAKILNWESLLPWLHAHYMNLKSRTNNWNDSNLYDLFIKCKCAPHSWSQRLVDMIDIFGKFPTSSKMIFLSMYNGCSLNCLLNVAFDIAQLIVEQLPHWLTAIHYCPHCLSHNQRGFTPARELQKPFSAAVDLYRVLENMTDDVITSVLKSEPQEILAFKTCPACFGPRPANLSDYPLPTRDQLIFCLDGNFQHRHHSWDYRPLQTPHIFLQPSEFTDLGFPQEADVEQERARYSVRPVQRGHQRRWLPRGIVVAVLMAYRASQRTGCGDRCTPYTE</sequence>
<evidence type="ECO:0000313" key="2">
    <source>
        <dbReference type="Proteomes" id="UP000037035"/>
    </source>
</evidence>
<proteinExistence type="predicted"/>
<dbReference type="EMBL" id="LAVV01001732">
    <property type="protein sequence ID" value="KNZ63353.1"/>
    <property type="molecule type" value="Genomic_DNA"/>
</dbReference>
<dbReference type="STRING" id="27349.A0A0L6VRM1"/>
<evidence type="ECO:0000313" key="1">
    <source>
        <dbReference type="EMBL" id="KNZ63353.1"/>
    </source>
</evidence>
<dbReference type="PANTHER" id="PTHR33096:SF1">
    <property type="entry name" value="CXC1-LIKE CYSTEINE CLUSTER ASSOCIATED WITH KDZ TRANSPOSASES DOMAIN-CONTAINING PROTEIN"/>
    <property type="match status" value="1"/>
</dbReference>
<evidence type="ECO:0008006" key="3">
    <source>
        <dbReference type="Google" id="ProtNLM"/>
    </source>
</evidence>
<dbReference type="AlphaFoldDB" id="A0A0L6VRM1"/>
<dbReference type="OrthoDB" id="2504500at2759"/>
<dbReference type="VEuPathDB" id="FungiDB:VP01_1155g1"/>
<dbReference type="PANTHER" id="PTHR33096">
    <property type="entry name" value="CXC2 DOMAIN-CONTAINING PROTEIN"/>
    <property type="match status" value="1"/>
</dbReference>
<comment type="caution">
    <text evidence="1">The sequence shown here is derived from an EMBL/GenBank/DDBJ whole genome shotgun (WGS) entry which is preliminary data.</text>
</comment>
<gene>
    <name evidence="1" type="ORF">VP01_1155g1</name>
</gene>
<name>A0A0L6VRM1_9BASI</name>
<reference evidence="1 2" key="1">
    <citation type="submission" date="2015-08" db="EMBL/GenBank/DDBJ databases">
        <title>Next Generation Sequencing and Analysis of the Genome of Puccinia sorghi L Schw, the Causal Agent of Maize Common Rust.</title>
        <authorList>
            <person name="Rochi L."/>
            <person name="Burguener G."/>
            <person name="Darino M."/>
            <person name="Turjanski A."/>
            <person name="Kreff E."/>
            <person name="Dieguez M.J."/>
            <person name="Sacco F."/>
        </authorList>
    </citation>
    <scope>NUCLEOTIDE SEQUENCE [LARGE SCALE GENOMIC DNA]</scope>
    <source>
        <strain evidence="1 2">RO10H11247</strain>
    </source>
</reference>